<evidence type="ECO:0000313" key="2">
    <source>
        <dbReference type="Proteomes" id="UP001575181"/>
    </source>
</evidence>
<protein>
    <submittedName>
        <fullName evidence="1">Lar family restriction alleviation protein</fullName>
    </submittedName>
</protein>
<name>A0ABV4TRK6_9GAMM</name>
<dbReference type="RefSeq" id="WP_373654742.1">
    <property type="nucleotide sequence ID" value="NZ_JBGUAW010000002.1"/>
</dbReference>
<comment type="caution">
    <text evidence="1">The sequence shown here is derived from an EMBL/GenBank/DDBJ whole genome shotgun (WGS) entry which is preliminary data.</text>
</comment>
<gene>
    <name evidence="1" type="ORF">ACERLL_03895</name>
</gene>
<dbReference type="EMBL" id="JBGUAW010000002">
    <property type="protein sequence ID" value="MFA9459962.1"/>
    <property type="molecule type" value="Genomic_DNA"/>
</dbReference>
<keyword evidence="2" id="KW-1185">Reference proteome</keyword>
<dbReference type="NCBIfam" id="TIGR03655">
    <property type="entry name" value="anti_R_Lar"/>
    <property type="match status" value="1"/>
</dbReference>
<evidence type="ECO:0000313" key="1">
    <source>
        <dbReference type="EMBL" id="MFA9459962.1"/>
    </source>
</evidence>
<reference evidence="1 2" key="1">
    <citation type="submission" date="2024-08" db="EMBL/GenBank/DDBJ databases">
        <title>Whole-genome sequencing of halo(alkali)philic microorganisms from hypersaline lakes.</title>
        <authorList>
            <person name="Sorokin D.Y."/>
            <person name="Merkel A.Y."/>
            <person name="Messina E."/>
            <person name="Yakimov M."/>
        </authorList>
    </citation>
    <scope>NUCLEOTIDE SEQUENCE [LARGE SCALE GENOMIC DNA]</scope>
    <source>
        <strain evidence="1 2">Cl-TMA</strain>
    </source>
</reference>
<dbReference type="Proteomes" id="UP001575181">
    <property type="component" value="Unassembled WGS sequence"/>
</dbReference>
<organism evidence="1 2">
    <name type="scientific">Thiohalorhabdus methylotrophus</name>
    <dbReference type="NCBI Taxonomy" id="3242694"/>
    <lineage>
        <taxon>Bacteria</taxon>
        <taxon>Pseudomonadati</taxon>
        <taxon>Pseudomonadota</taxon>
        <taxon>Gammaproteobacteria</taxon>
        <taxon>Thiohalorhabdales</taxon>
        <taxon>Thiohalorhabdaceae</taxon>
        <taxon>Thiohalorhabdus</taxon>
    </lineage>
</organism>
<sequence>MMDEDLKPCPFCGGTDLEILDIDEGFCAVACETCDAFGPMGMGHDGARQEWNHRVVEVDPY</sequence>
<proteinExistence type="predicted"/>
<accession>A0ABV4TRK6</accession>
<dbReference type="InterPro" id="IPR019908">
    <property type="entry name" value="Toxin_RalR"/>
</dbReference>
<dbReference type="Pfam" id="PF14354">
    <property type="entry name" value="Lar_restr_allev"/>
    <property type="match status" value="1"/>
</dbReference>